<comment type="caution">
    <text evidence="1">The sequence shown here is derived from an EMBL/GenBank/DDBJ whole genome shotgun (WGS) entry which is preliminary data.</text>
</comment>
<reference evidence="2" key="1">
    <citation type="submission" date="2017-11" db="EMBL/GenBank/DDBJ databases">
        <authorList>
            <person name="Watanabe M."/>
            <person name="Kojima H."/>
        </authorList>
    </citation>
    <scope>NUCLEOTIDE SEQUENCE [LARGE SCALE GENOMIC DNA]</scope>
    <source>
        <strain evidence="2">Tokyo 01</strain>
    </source>
</reference>
<dbReference type="AlphaFoldDB" id="A0A401FTE8"/>
<reference evidence="2" key="2">
    <citation type="submission" date="2019-01" db="EMBL/GenBank/DDBJ databases">
        <title>Genome sequence of Desulfonema ishimotonii strain Tokyo 01.</title>
        <authorList>
            <person name="Fukui M."/>
        </authorList>
    </citation>
    <scope>NUCLEOTIDE SEQUENCE [LARGE SCALE GENOMIC DNA]</scope>
    <source>
        <strain evidence="2">Tokyo 01</strain>
    </source>
</reference>
<protein>
    <submittedName>
        <fullName evidence="1">Uncharacterized protein</fullName>
    </submittedName>
</protein>
<proteinExistence type="predicted"/>
<name>A0A401FTE8_9BACT</name>
<dbReference type="OrthoDB" id="7595207at2"/>
<evidence type="ECO:0000313" key="1">
    <source>
        <dbReference type="EMBL" id="GBC60236.1"/>
    </source>
</evidence>
<evidence type="ECO:0000313" key="2">
    <source>
        <dbReference type="Proteomes" id="UP000288096"/>
    </source>
</evidence>
<dbReference type="Proteomes" id="UP000288096">
    <property type="component" value="Unassembled WGS sequence"/>
</dbReference>
<organism evidence="1 2">
    <name type="scientific">Desulfonema ishimotonii</name>
    <dbReference type="NCBI Taxonomy" id="45657"/>
    <lineage>
        <taxon>Bacteria</taxon>
        <taxon>Pseudomonadati</taxon>
        <taxon>Thermodesulfobacteriota</taxon>
        <taxon>Desulfobacteria</taxon>
        <taxon>Desulfobacterales</taxon>
        <taxon>Desulfococcaceae</taxon>
        <taxon>Desulfonema</taxon>
    </lineage>
</organism>
<dbReference type="EMBL" id="BEXT01000001">
    <property type="protein sequence ID" value="GBC60236.1"/>
    <property type="molecule type" value="Genomic_DNA"/>
</dbReference>
<sequence>MVELDEGPWIAGNLIDIDPDKTGMALMGRRVKLGHKLFPGDRYSGGEAARPLFSFED</sequence>
<gene>
    <name evidence="1" type="ORF">DENIS_1187</name>
</gene>
<keyword evidence="2" id="KW-1185">Reference proteome</keyword>
<accession>A0A401FTE8</accession>